<feature type="region of interest" description="Disordered" evidence="1">
    <location>
        <begin position="1"/>
        <end position="23"/>
    </location>
</feature>
<dbReference type="EMBL" id="JACAGB010000028">
    <property type="protein sequence ID" value="KAF6301129.1"/>
    <property type="molecule type" value="Genomic_DNA"/>
</dbReference>
<evidence type="ECO:0000313" key="2">
    <source>
        <dbReference type="EMBL" id="KAF6301129.1"/>
    </source>
</evidence>
<feature type="compositionally biased region" description="Polar residues" evidence="1">
    <location>
        <begin position="102"/>
        <end position="112"/>
    </location>
</feature>
<evidence type="ECO:0000313" key="3">
    <source>
        <dbReference type="Proteomes" id="UP000558488"/>
    </source>
</evidence>
<name>A0A7J7TK69_PIPKU</name>
<feature type="compositionally biased region" description="Pro residues" evidence="1">
    <location>
        <begin position="147"/>
        <end position="156"/>
    </location>
</feature>
<comment type="caution">
    <text evidence="2">The sequence shown here is derived from an EMBL/GenBank/DDBJ whole genome shotgun (WGS) entry which is preliminary data.</text>
</comment>
<reference evidence="2 3" key="1">
    <citation type="journal article" date="2020" name="Nature">
        <title>Six reference-quality genomes reveal evolution of bat adaptations.</title>
        <authorList>
            <person name="Jebb D."/>
            <person name="Huang Z."/>
            <person name="Pippel M."/>
            <person name="Hughes G.M."/>
            <person name="Lavrichenko K."/>
            <person name="Devanna P."/>
            <person name="Winkler S."/>
            <person name="Jermiin L.S."/>
            <person name="Skirmuntt E.C."/>
            <person name="Katzourakis A."/>
            <person name="Burkitt-Gray L."/>
            <person name="Ray D.A."/>
            <person name="Sullivan K.A.M."/>
            <person name="Roscito J.G."/>
            <person name="Kirilenko B.M."/>
            <person name="Davalos L.M."/>
            <person name="Corthals A.P."/>
            <person name="Power M.L."/>
            <person name="Jones G."/>
            <person name="Ransome R.D."/>
            <person name="Dechmann D.K.N."/>
            <person name="Locatelli A.G."/>
            <person name="Puechmaille S.J."/>
            <person name="Fedrigo O."/>
            <person name="Jarvis E.D."/>
            <person name="Hiller M."/>
            <person name="Vernes S.C."/>
            <person name="Myers E.W."/>
            <person name="Teeling E.C."/>
        </authorList>
    </citation>
    <scope>NUCLEOTIDE SEQUENCE [LARGE SCALE GENOMIC DNA]</scope>
    <source>
        <strain evidence="2">MPipKuh1</strain>
        <tissue evidence="2">Flight muscle</tissue>
    </source>
</reference>
<protein>
    <submittedName>
        <fullName evidence="2">Uncharacterized protein</fullName>
    </submittedName>
</protein>
<gene>
    <name evidence="2" type="ORF">mPipKuh1_009361</name>
</gene>
<proteinExistence type="predicted"/>
<organism evidence="2 3">
    <name type="scientific">Pipistrellus kuhlii</name>
    <name type="common">Kuhl's pipistrelle</name>
    <dbReference type="NCBI Taxonomy" id="59472"/>
    <lineage>
        <taxon>Eukaryota</taxon>
        <taxon>Metazoa</taxon>
        <taxon>Chordata</taxon>
        <taxon>Craniata</taxon>
        <taxon>Vertebrata</taxon>
        <taxon>Euteleostomi</taxon>
        <taxon>Mammalia</taxon>
        <taxon>Eutheria</taxon>
        <taxon>Laurasiatheria</taxon>
        <taxon>Chiroptera</taxon>
        <taxon>Yangochiroptera</taxon>
        <taxon>Vespertilionidae</taxon>
        <taxon>Pipistrellus</taxon>
    </lineage>
</organism>
<keyword evidence="3" id="KW-1185">Reference proteome</keyword>
<sequence>MPWVPHTQFEGCSSDPVPAEPMPVSGTLVRWRRRGWGHSWAPSYSRRARPGAGGPEHTGPLGAGETEDTESPLCRQNAHRAHRPPAGRAAPSCPPVPPHTCLQMSARDQPSWSRGRGLGAPGEGAEAEAEPRPGGAWQGVTHMLLPAPHPCTVPSP</sequence>
<evidence type="ECO:0000256" key="1">
    <source>
        <dbReference type="SAM" id="MobiDB-lite"/>
    </source>
</evidence>
<dbReference type="Proteomes" id="UP000558488">
    <property type="component" value="Unassembled WGS sequence"/>
</dbReference>
<feature type="region of interest" description="Disordered" evidence="1">
    <location>
        <begin position="39"/>
        <end position="156"/>
    </location>
</feature>
<accession>A0A7J7TK69</accession>
<dbReference type="AlphaFoldDB" id="A0A7J7TK69"/>